<gene>
    <name evidence="2" type="ORF">SG34_026480</name>
</gene>
<dbReference type="Proteomes" id="UP000032352">
    <property type="component" value="Chromosome"/>
</dbReference>
<name>A0AAE9Z469_9GAMM</name>
<evidence type="ECO:0000313" key="2">
    <source>
        <dbReference type="EMBL" id="WDE04817.1"/>
    </source>
</evidence>
<feature type="transmembrane region" description="Helical" evidence="1">
    <location>
        <begin position="48"/>
        <end position="69"/>
    </location>
</feature>
<evidence type="ECO:0000313" key="3">
    <source>
        <dbReference type="Proteomes" id="UP000032352"/>
    </source>
</evidence>
<feature type="transmembrane region" description="Helical" evidence="1">
    <location>
        <begin position="12"/>
        <end position="36"/>
    </location>
</feature>
<reference evidence="2 3" key="1">
    <citation type="journal article" date="2015" name="Genome Announc.">
        <title>Draft Genome Sequences of Marine Isolates of Thalassomonas viridans and Thalassomonas actiniarum.</title>
        <authorList>
            <person name="Olonade I."/>
            <person name="van Zyl L.J."/>
            <person name="Trindade M."/>
        </authorList>
    </citation>
    <scope>NUCLEOTIDE SEQUENCE [LARGE SCALE GENOMIC DNA]</scope>
    <source>
        <strain evidence="2 3">XOM25</strain>
    </source>
</reference>
<feature type="transmembrane region" description="Helical" evidence="1">
    <location>
        <begin position="75"/>
        <end position="95"/>
    </location>
</feature>
<reference evidence="2 3" key="2">
    <citation type="journal article" date="2022" name="Mar. Drugs">
        <title>Bioassay-Guided Fractionation Leads to the Detection of Cholic Acid Generated by the Rare Thalassomonas sp.</title>
        <authorList>
            <person name="Pheiffer F."/>
            <person name="Schneider Y.K."/>
            <person name="Hansen E.H."/>
            <person name="Andersen J.H."/>
            <person name="Isaksson J."/>
            <person name="Busche T."/>
            <person name="R C."/>
            <person name="Kalinowski J."/>
            <person name="Zyl L.V."/>
            <person name="Trindade M."/>
        </authorList>
    </citation>
    <scope>NUCLEOTIDE SEQUENCE [LARGE SCALE GENOMIC DNA]</scope>
    <source>
        <strain evidence="2 3">XOM25</strain>
    </source>
</reference>
<sequence length="107" mass="12607">MFTNFLYQILLPLAYLGQYPGVTLAIAGVILFFTLISKFSKQQAQIKIKLWSCVIAALLYGLYDIYFYLYSDANIRFDLMFLGPIYYFSLFYWLIIYRQEYKSPSAV</sequence>
<proteinExistence type="predicted"/>
<keyword evidence="1" id="KW-1133">Transmembrane helix</keyword>
<protein>
    <submittedName>
        <fullName evidence="2">Uncharacterized protein</fullName>
    </submittedName>
</protein>
<keyword evidence="1" id="KW-0472">Membrane</keyword>
<dbReference type="KEGG" id="tvd:SG34_026480"/>
<dbReference type="RefSeq" id="WP_044839636.1">
    <property type="nucleotide sequence ID" value="NZ_CP059733.1"/>
</dbReference>
<keyword evidence="1" id="KW-0812">Transmembrane</keyword>
<keyword evidence="3" id="KW-1185">Reference proteome</keyword>
<dbReference type="AlphaFoldDB" id="A0AAE9Z469"/>
<organism evidence="2 3">
    <name type="scientific">Thalassomonas viridans</name>
    <dbReference type="NCBI Taxonomy" id="137584"/>
    <lineage>
        <taxon>Bacteria</taxon>
        <taxon>Pseudomonadati</taxon>
        <taxon>Pseudomonadota</taxon>
        <taxon>Gammaproteobacteria</taxon>
        <taxon>Alteromonadales</taxon>
        <taxon>Colwelliaceae</taxon>
        <taxon>Thalassomonas</taxon>
    </lineage>
</organism>
<accession>A0AAE9Z469</accession>
<dbReference type="EMBL" id="CP059733">
    <property type="protein sequence ID" value="WDE04817.1"/>
    <property type="molecule type" value="Genomic_DNA"/>
</dbReference>
<evidence type="ECO:0000256" key="1">
    <source>
        <dbReference type="SAM" id="Phobius"/>
    </source>
</evidence>